<feature type="domain" description="HAMP" evidence="7">
    <location>
        <begin position="212"/>
        <end position="265"/>
    </location>
</feature>
<keyword evidence="5" id="KW-1133">Transmembrane helix</keyword>
<dbReference type="PROSITE" id="PS50111">
    <property type="entry name" value="CHEMOTAXIS_TRANSDUC_2"/>
    <property type="match status" value="1"/>
</dbReference>
<evidence type="ECO:0000256" key="5">
    <source>
        <dbReference type="SAM" id="Phobius"/>
    </source>
</evidence>
<feature type="transmembrane region" description="Helical" evidence="5">
    <location>
        <begin position="188"/>
        <end position="210"/>
    </location>
</feature>
<sequence>MFFRNLHIAQKVMAGLALLALLSVFVAGFGAFQLSTMAERSGELIGKEAKSMKLAAQANENKSRMHQIWYATAIENDLPDFRNQLEQIAAERREFNQRLEALRPFMTGEDAQLFAALEQGLSDYFAATDKVPALWIAGRREEAEDVIQHPAREAFEKIDEALAAIVASQDQALEAGAAAAEAQSATGFWTLVLVSLIGLVSICGAVVWMVRREVTGPIISMTSLMNRLAEGDHTMDVPNTERSEEIGDMARAVLVFRDNARSQSAAQNEKARAEAEQKLVVDTLAQGLRSLAQGDLSHEITAEFTGSYAEVKTSFNDALAALRSLIGSVIASSSSLRAGSHEIAQAAEDLARRTESNAASIEETTAALTQIDGRIKATAEAAGRTVARADDAISTVGGGRSIADEAVQAMGRVRESAKGIDEVIEGVDKIAFQTRVLAMNAAVEAGRAGDAGRGFAVVADLVSALAMRAEEEAKRARDQLTLTQTDIVTAVGAVQSINGALTDISDGVGEVHALLGTMALDNHAQASAIAEISAAMNSMDQSTQQNAAMVEETSAAARNLSSEVLALSEQAGRFRIDRESKARGSRSGEIANAASYLPTLGSAAAWAPA</sequence>
<keyword evidence="4" id="KW-0175">Coiled coil</keyword>
<evidence type="ECO:0000256" key="2">
    <source>
        <dbReference type="ARBA" id="ARBA00029447"/>
    </source>
</evidence>
<evidence type="ECO:0000256" key="4">
    <source>
        <dbReference type="SAM" id="Coils"/>
    </source>
</evidence>
<feature type="coiled-coil region" evidence="4">
    <location>
        <begin position="459"/>
        <end position="486"/>
    </location>
</feature>
<proteinExistence type="inferred from homology"/>
<feature type="domain" description="Methyl-accepting transducer" evidence="6">
    <location>
        <begin position="332"/>
        <end position="561"/>
    </location>
</feature>
<dbReference type="EMBL" id="JBEWLY010000005">
    <property type="protein sequence ID" value="MET1754188.1"/>
    <property type="molecule type" value="Genomic_DNA"/>
</dbReference>
<dbReference type="InterPro" id="IPR004089">
    <property type="entry name" value="MCPsignal_dom"/>
</dbReference>
<dbReference type="SUPFAM" id="SSF58104">
    <property type="entry name" value="Methyl-accepting chemotaxis protein (MCP) signaling domain"/>
    <property type="match status" value="1"/>
</dbReference>
<dbReference type="PROSITE" id="PS50885">
    <property type="entry name" value="HAMP"/>
    <property type="match status" value="2"/>
</dbReference>
<dbReference type="InterPro" id="IPR003660">
    <property type="entry name" value="HAMP_dom"/>
</dbReference>
<dbReference type="Gene3D" id="1.10.287.950">
    <property type="entry name" value="Methyl-accepting chemotaxis protein"/>
    <property type="match status" value="1"/>
</dbReference>
<evidence type="ECO:0000313" key="9">
    <source>
        <dbReference type="Proteomes" id="UP001548713"/>
    </source>
</evidence>
<comment type="similarity">
    <text evidence="2">Belongs to the methyl-accepting chemotaxis (MCP) protein family.</text>
</comment>
<dbReference type="Pfam" id="PF00015">
    <property type="entry name" value="MCPsignal"/>
    <property type="match status" value="1"/>
</dbReference>
<dbReference type="Pfam" id="PF12729">
    <property type="entry name" value="4HB_MCP_1"/>
    <property type="match status" value="1"/>
</dbReference>
<comment type="caution">
    <text evidence="8">The sequence shown here is derived from an EMBL/GenBank/DDBJ whole genome shotgun (WGS) entry which is preliminary data.</text>
</comment>
<dbReference type="SMART" id="SM00283">
    <property type="entry name" value="MA"/>
    <property type="match status" value="1"/>
</dbReference>
<name>A0ABV2CX51_9SPHN</name>
<dbReference type="SMART" id="SM00304">
    <property type="entry name" value="HAMP"/>
    <property type="match status" value="2"/>
</dbReference>
<keyword evidence="5" id="KW-0472">Membrane</keyword>
<keyword evidence="3" id="KW-0807">Transducer</keyword>
<dbReference type="PANTHER" id="PTHR43531">
    <property type="entry name" value="PROTEIN ICFG"/>
    <property type="match status" value="1"/>
</dbReference>
<accession>A0ABV2CX51</accession>
<dbReference type="RefSeq" id="WP_353982599.1">
    <property type="nucleotide sequence ID" value="NZ_JBEWLY010000005.1"/>
</dbReference>
<evidence type="ECO:0000259" key="6">
    <source>
        <dbReference type="PROSITE" id="PS50111"/>
    </source>
</evidence>
<dbReference type="InterPro" id="IPR051310">
    <property type="entry name" value="MCP_chemotaxis"/>
</dbReference>
<dbReference type="SUPFAM" id="SSF158472">
    <property type="entry name" value="HAMP domain-like"/>
    <property type="match status" value="1"/>
</dbReference>
<gene>
    <name evidence="8" type="ORF">ABVV53_01730</name>
</gene>
<evidence type="ECO:0000259" key="7">
    <source>
        <dbReference type="PROSITE" id="PS50885"/>
    </source>
</evidence>
<dbReference type="InterPro" id="IPR024478">
    <property type="entry name" value="HlyB_4HB_MCP"/>
</dbReference>
<evidence type="ECO:0000256" key="1">
    <source>
        <dbReference type="ARBA" id="ARBA00022500"/>
    </source>
</evidence>
<keyword evidence="9" id="KW-1185">Reference proteome</keyword>
<keyword evidence="1" id="KW-0145">Chemotaxis</keyword>
<dbReference type="Pfam" id="PF00672">
    <property type="entry name" value="HAMP"/>
    <property type="match status" value="1"/>
</dbReference>
<reference evidence="8 9" key="1">
    <citation type="submission" date="2024-07" db="EMBL/GenBank/DDBJ databases">
        <title>Novosphingobium kalidii RD2P27.</title>
        <authorList>
            <person name="Sun J.-Q."/>
        </authorList>
    </citation>
    <scope>NUCLEOTIDE SEQUENCE [LARGE SCALE GENOMIC DNA]</scope>
    <source>
        <strain evidence="8 9">RD2P27</strain>
    </source>
</reference>
<protein>
    <submittedName>
        <fullName evidence="8">Methyl-accepting chemotaxis protein</fullName>
    </submittedName>
</protein>
<evidence type="ECO:0000256" key="3">
    <source>
        <dbReference type="PROSITE-ProRule" id="PRU00284"/>
    </source>
</evidence>
<dbReference type="Proteomes" id="UP001548713">
    <property type="component" value="Unassembled WGS sequence"/>
</dbReference>
<organism evidence="8 9">
    <name type="scientific">Novosphingobium kalidii</name>
    <dbReference type="NCBI Taxonomy" id="3230299"/>
    <lineage>
        <taxon>Bacteria</taxon>
        <taxon>Pseudomonadati</taxon>
        <taxon>Pseudomonadota</taxon>
        <taxon>Alphaproteobacteria</taxon>
        <taxon>Sphingomonadales</taxon>
        <taxon>Sphingomonadaceae</taxon>
        <taxon>Novosphingobium</taxon>
    </lineage>
</organism>
<feature type="domain" description="HAMP" evidence="7">
    <location>
        <begin position="281"/>
        <end position="327"/>
    </location>
</feature>
<evidence type="ECO:0000313" key="8">
    <source>
        <dbReference type="EMBL" id="MET1754188.1"/>
    </source>
</evidence>
<keyword evidence="5" id="KW-0812">Transmembrane</keyword>
<dbReference type="PANTHER" id="PTHR43531:SF11">
    <property type="entry name" value="METHYL-ACCEPTING CHEMOTAXIS PROTEIN 3"/>
    <property type="match status" value="1"/>
</dbReference>
<dbReference type="Gene3D" id="6.10.340.10">
    <property type="match status" value="1"/>
</dbReference>